<evidence type="ECO:0000313" key="1">
    <source>
        <dbReference type="EMBL" id="KAH3796051.1"/>
    </source>
</evidence>
<gene>
    <name evidence="1" type="ORF">DPMN_149616</name>
</gene>
<comment type="caution">
    <text evidence="1">The sequence shown here is derived from an EMBL/GenBank/DDBJ whole genome shotgun (WGS) entry which is preliminary data.</text>
</comment>
<organism evidence="1 2">
    <name type="scientific">Dreissena polymorpha</name>
    <name type="common">Zebra mussel</name>
    <name type="synonym">Mytilus polymorpha</name>
    <dbReference type="NCBI Taxonomy" id="45954"/>
    <lineage>
        <taxon>Eukaryota</taxon>
        <taxon>Metazoa</taxon>
        <taxon>Spiralia</taxon>
        <taxon>Lophotrochozoa</taxon>
        <taxon>Mollusca</taxon>
        <taxon>Bivalvia</taxon>
        <taxon>Autobranchia</taxon>
        <taxon>Heteroconchia</taxon>
        <taxon>Euheterodonta</taxon>
        <taxon>Imparidentia</taxon>
        <taxon>Neoheterodontei</taxon>
        <taxon>Myida</taxon>
        <taxon>Dreissenoidea</taxon>
        <taxon>Dreissenidae</taxon>
        <taxon>Dreissena</taxon>
    </lineage>
</organism>
<dbReference type="EMBL" id="JAIWYP010000007">
    <property type="protein sequence ID" value="KAH3796051.1"/>
    <property type="molecule type" value="Genomic_DNA"/>
</dbReference>
<dbReference type="AlphaFoldDB" id="A0A9D4FDV4"/>
<proteinExistence type="predicted"/>
<name>A0A9D4FDV4_DREPO</name>
<keyword evidence="2" id="KW-1185">Reference proteome</keyword>
<sequence>MKFFIIFSVIAKESLCQRGCYLSILDKSRLYTCVDERGGVRTDFSAWEVEHATVCTYTRCNTLQHIECADGSRVYVAQNDDGLDIEPLICDEASLLARKQKRVKKIWGWWRSPAPPPPQPPRK</sequence>
<protein>
    <submittedName>
        <fullName evidence="1">Uncharacterized protein</fullName>
    </submittedName>
</protein>
<reference evidence="1" key="1">
    <citation type="journal article" date="2019" name="bioRxiv">
        <title>The Genome of the Zebra Mussel, Dreissena polymorpha: A Resource for Invasive Species Research.</title>
        <authorList>
            <person name="McCartney M.A."/>
            <person name="Auch B."/>
            <person name="Kono T."/>
            <person name="Mallez S."/>
            <person name="Zhang Y."/>
            <person name="Obille A."/>
            <person name="Becker A."/>
            <person name="Abrahante J.E."/>
            <person name="Garbe J."/>
            <person name="Badalamenti J.P."/>
            <person name="Herman A."/>
            <person name="Mangelson H."/>
            <person name="Liachko I."/>
            <person name="Sullivan S."/>
            <person name="Sone E.D."/>
            <person name="Koren S."/>
            <person name="Silverstein K.A.T."/>
            <person name="Beckman K.B."/>
            <person name="Gohl D.M."/>
        </authorList>
    </citation>
    <scope>NUCLEOTIDE SEQUENCE</scope>
    <source>
        <strain evidence="1">Duluth1</strain>
        <tissue evidence="1">Whole animal</tissue>
    </source>
</reference>
<accession>A0A9D4FDV4</accession>
<dbReference type="Proteomes" id="UP000828390">
    <property type="component" value="Unassembled WGS sequence"/>
</dbReference>
<reference evidence="1" key="2">
    <citation type="submission" date="2020-11" db="EMBL/GenBank/DDBJ databases">
        <authorList>
            <person name="McCartney M.A."/>
            <person name="Auch B."/>
            <person name="Kono T."/>
            <person name="Mallez S."/>
            <person name="Becker A."/>
            <person name="Gohl D.M."/>
            <person name="Silverstein K.A.T."/>
            <person name="Koren S."/>
            <person name="Bechman K.B."/>
            <person name="Herman A."/>
            <person name="Abrahante J.E."/>
            <person name="Garbe J."/>
        </authorList>
    </citation>
    <scope>NUCLEOTIDE SEQUENCE</scope>
    <source>
        <strain evidence="1">Duluth1</strain>
        <tissue evidence="1">Whole animal</tissue>
    </source>
</reference>
<evidence type="ECO:0000313" key="2">
    <source>
        <dbReference type="Proteomes" id="UP000828390"/>
    </source>
</evidence>